<dbReference type="PANTHER" id="PTHR45614">
    <property type="entry name" value="MYB PROTEIN-RELATED"/>
    <property type="match status" value="1"/>
</dbReference>
<dbReference type="InterPro" id="IPR009057">
    <property type="entry name" value="Homeodomain-like_sf"/>
</dbReference>
<feature type="compositionally biased region" description="Low complexity" evidence="3">
    <location>
        <begin position="19"/>
        <end position="38"/>
    </location>
</feature>
<keyword evidence="1" id="KW-0677">Repeat</keyword>
<organism evidence="6 7">
    <name type="scientific">Cinnamomum micranthum f. kanehirae</name>
    <dbReference type="NCBI Taxonomy" id="337451"/>
    <lineage>
        <taxon>Eukaryota</taxon>
        <taxon>Viridiplantae</taxon>
        <taxon>Streptophyta</taxon>
        <taxon>Embryophyta</taxon>
        <taxon>Tracheophyta</taxon>
        <taxon>Spermatophyta</taxon>
        <taxon>Magnoliopsida</taxon>
        <taxon>Magnoliidae</taxon>
        <taxon>Laurales</taxon>
        <taxon>Lauraceae</taxon>
        <taxon>Cinnamomum</taxon>
    </lineage>
</organism>
<proteinExistence type="predicted"/>
<feature type="compositionally biased region" description="Basic residues" evidence="3">
    <location>
        <begin position="52"/>
        <end position="64"/>
    </location>
</feature>
<evidence type="ECO:0000259" key="4">
    <source>
        <dbReference type="PROSITE" id="PS50090"/>
    </source>
</evidence>
<dbReference type="Proteomes" id="UP000283530">
    <property type="component" value="Unassembled WGS sequence"/>
</dbReference>
<dbReference type="SMART" id="SM00717">
    <property type="entry name" value="SANT"/>
    <property type="match status" value="3"/>
</dbReference>
<reference evidence="6 7" key="1">
    <citation type="journal article" date="2019" name="Nat. Plants">
        <title>Stout camphor tree genome fills gaps in understanding of flowering plant genome evolution.</title>
        <authorList>
            <person name="Chaw S.M."/>
            <person name="Liu Y.C."/>
            <person name="Wu Y.W."/>
            <person name="Wang H.Y."/>
            <person name="Lin C.I."/>
            <person name="Wu C.S."/>
            <person name="Ke H.M."/>
            <person name="Chang L.Y."/>
            <person name="Hsu C.Y."/>
            <person name="Yang H.T."/>
            <person name="Sudianto E."/>
            <person name="Hsu M.H."/>
            <person name="Wu K.P."/>
            <person name="Wang L.N."/>
            <person name="Leebens-Mack J.H."/>
            <person name="Tsai I.J."/>
        </authorList>
    </citation>
    <scope>NUCLEOTIDE SEQUENCE [LARGE SCALE GENOMIC DNA]</scope>
    <source>
        <strain evidence="7">cv. Chaw 1501</strain>
        <tissue evidence="6">Young leaves</tissue>
    </source>
</reference>
<dbReference type="PANTHER" id="PTHR45614:SF194">
    <property type="entry name" value="TRANSCRIPTION FACTOR MYB3R-3-RELATED"/>
    <property type="match status" value="1"/>
</dbReference>
<dbReference type="CDD" id="cd00167">
    <property type="entry name" value="SANT"/>
    <property type="match status" value="3"/>
</dbReference>
<evidence type="ECO:0000256" key="1">
    <source>
        <dbReference type="ARBA" id="ARBA00022737"/>
    </source>
</evidence>
<dbReference type="GO" id="GO:0000981">
    <property type="term" value="F:DNA-binding transcription factor activity, RNA polymerase II-specific"/>
    <property type="evidence" value="ECO:0007669"/>
    <property type="project" value="TreeGrafter"/>
</dbReference>
<keyword evidence="7" id="KW-1185">Reference proteome</keyword>
<dbReference type="PROSITE" id="PS50090">
    <property type="entry name" value="MYB_LIKE"/>
    <property type="match status" value="3"/>
</dbReference>
<name>A0A443P5Q2_9MAGN</name>
<feature type="domain" description="Myb-like" evidence="4">
    <location>
        <begin position="194"/>
        <end position="244"/>
    </location>
</feature>
<feature type="domain" description="HTH myb-type" evidence="5">
    <location>
        <begin position="64"/>
        <end position="98"/>
    </location>
</feature>
<dbReference type="PROSITE" id="PS51294">
    <property type="entry name" value="HTH_MYB"/>
    <property type="match status" value="3"/>
</dbReference>
<sequence>MEEKVPVKSEPRCVENKQSAAASSSSVSEGSSSLALRSPEICGSATTTSSPPHRRTTGPIRRAKGGWTPEEDDKLRNAVDAFKGKCWKKIGLLVSLNRKLSLVPVMYQELKILRLVVWPCAAELFQDRSEVQCLHRWQKVLNPELVKGPWTQEEDDKIIDLVKKYGPRKWTVIANSLPGRIGKQCRERWHNHLNPNIRKDPWTLEEELALMQAHQIHGNKWAEIAKVLHGRTDNSIKNHWNSSMRKKRDFYLATGKLPPVQKTGMQNGAKDVIKPVPIISFCPNKGLDTNAQNSAEDNISLDAGQNKDLCKLEEGCYKQLELSATQFSDIDASSSVPVNRANNSDAMDCQRQGSKTDLSCNKCDSRPKSRGCDEHSKMDPAQNIAEAEMHSEITNFGSLYYKPPLLEGCDIPIDATLITMYCPMQHVYKSNMLASPINYFTPSAKNCGSSEQSPESILKTAARSFPNTPSIFRKRRRETPGPLRIGETNGPKSQDCLYTSEGKERPATYQVQHGSLCLSSSESPACYGSDGVGPYNWKSFNVSPPYRLMSKRTAVFKSVEKQLKFTLDENKFDGNAKSKDFAIEGNSFIAGTDANHSRMPGEN</sequence>
<protein>
    <submittedName>
        <fullName evidence="6">Myb-related protein B</fullName>
    </submittedName>
</protein>
<dbReference type="STRING" id="337451.A0A443P5Q2"/>
<evidence type="ECO:0000313" key="6">
    <source>
        <dbReference type="EMBL" id="RWR86081.1"/>
    </source>
</evidence>
<feature type="compositionally biased region" description="Basic and acidic residues" evidence="3">
    <location>
        <begin position="1"/>
        <end position="15"/>
    </location>
</feature>
<dbReference type="GO" id="GO:0000978">
    <property type="term" value="F:RNA polymerase II cis-regulatory region sequence-specific DNA binding"/>
    <property type="evidence" value="ECO:0007669"/>
    <property type="project" value="TreeGrafter"/>
</dbReference>
<dbReference type="AlphaFoldDB" id="A0A443P5Q2"/>
<dbReference type="GO" id="GO:0005634">
    <property type="term" value="C:nucleus"/>
    <property type="evidence" value="ECO:0007669"/>
    <property type="project" value="TreeGrafter"/>
</dbReference>
<accession>A0A443P5Q2</accession>
<dbReference type="FunFam" id="1.10.10.60:FF:000010">
    <property type="entry name" value="Transcriptional activator Myb isoform A"/>
    <property type="match status" value="1"/>
</dbReference>
<evidence type="ECO:0000313" key="7">
    <source>
        <dbReference type="Proteomes" id="UP000283530"/>
    </source>
</evidence>
<dbReference type="InterPro" id="IPR001005">
    <property type="entry name" value="SANT/Myb"/>
</dbReference>
<evidence type="ECO:0000256" key="2">
    <source>
        <dbReference type="ARBA" id="ARBA00023125"/>
    </source>
</evidence>
<dbReference type="InterPro" id="IPR050560">
    <property type="entry name" value="MYB_TF"/>
</dbReference>
<feature type="domain" description="Myb-like" evidence="4">
    <location>
        <begin position="59"/>
        <end position="141"/>
    </location>
</feature>
<feature type="domain" description="Myb-like" evidence="4">
    <location>
        <begin position="142"/>
        <end position="193"/>
    </location>
</feature>
<evidence type="ECO:0000256" key="3">
    <source>
        <dbReference type="SAM" id="MobiDB-lite"/>
    </source>
</evidence>
<feature type="region of interest" description="Disordered" evidence="3">
    <location>
        <begin position="1"/>
        <end position="69"/>
    </location>
</feature>
<dbReference type="Pfam" id="PF00249">
    <property type="entry name" value="Myb_DNA-binding"/>
    <property type="match status" value="3"/>
</dbReference>
<feature type="domain" description="HTH myb-type" evidence="5">
    <location>
        <begin position="142"/>
        <end position="197"/>
    </location>
</feature>
<dbReference type="InterPro" id="IPR017930">
    <property type="entry name" value="Myb_dom"/>
</dbReference>
<dbReference type="Gene3D" id="1.10.10.60">
    <property type="entry name" value="Homeodomain-like"/>
    <property type="match status" value="3"/>
</dbReference>
<keyword evidence="2" id="KW-0238">DNA-binding</keyword>
<feature type="domain" description="HTH myb-type" evidence="5">
    <location>
        <begin position="198"/>
        <end position="248"/>
    </location>
</feature>
<comment type="caution">
    <text evidence="6">The sequence shown here is derived from an EMBL/GenBank/DDBJ whole genome shotgun (WGS) entry which is preliminary data.</text>
</comment>
<evidence type="ECO:0000259" key="5">
    <source>
        <dbReference type="PROSITE" id="PS51294"/>
    </source>
</evidence>
<dbReference type="SUPFAM" id="SSF46689">
    <property type="entry name" value="Homeodomain-like"/>
    <property type="match status" value="2"/>
</dbReference>
<dbReference type="OrthoDB" id="2143914at2759"/>
<gene>
    <name evidence="6" type="ORF">CKAN_01496400</name>
</gene>
<dbReference type="EMBL" id="QPKB01000005">
    <property type="protein sequence ID" value="RWR86081.1"/>
    <property type="molecule type" value="Genomic_DNA"/>
</dbReference>
<dbReference type="FunFam" id="1.10.10.60:FF:000324">
    <property type="entry name" value="Transcription factor MYB3R-2"/>
    <property type="match status" value="1"/>
</dbReference>